<dbReference type="PANTHER" id="PTHR40396:SF1">
    <property type="entry name" value="ATPASE AAA-TYPE CORE DOMAIN-CONTAINING PROTEIN"/>
    <property type="match status" value="1"/>
</dbReference>
<organism evidence="2 3">
    <name type="scientific">Adlercreutzia caecimuris</name>
    <dbReference type="NCBI Taxonomy" id="671266"/>
    <lineage>
        <taxon>Bacteria</taxon>
        <taxon>Bacillati</taxon>
        <taxon>Actinomycetota</taxon>
        <taxon>Coriobacteriia</taxon>
        <taxon>Eggerthellales</taxon>
        <taxon>Eggerthellaceae</taxon>
        <taxon>Adlercreutzia</taxon>
    </lineage>
</organism>
<gene>
    <name evidence="2" type="ORF">E5986_10285</name>
</gene>
<sequence length="403" mass="44557">MFKIQSGALMKLLSVSFNHVKLFENGIFELDLFASDKVPASDESVTLLEKPLAINNVVALAGINASGKTTALRLMALALSVVQGGLTLHSPFAGHVEDLFDAPPRMKAVLWEEGQVFILDSVLAYRDSAPRLARGNFIFEEEVLYRFKGAPTKALFRQGADALIDHSEEIMRRSTLDHASKMFLADSVSIMTSQSGTIASAYHASGDAPLPTSDNLLDATDILRAFDADIEFLRVQEDGNLFELKFKRDERPALLSRKELEHVLSSGTLRGLSLVQSAVFSLACGGYFLLDEIENHLNKQLVHVIVGLFVCKESNPYGAVLIFTTHYPEILDSIHRKDCVYFLAREADGRTCIVKYSDRVDRIENKKSEVFLSNYIKGTAPRFADVAALRSYAKSITGGLHHE</sequence>
<dbReference type="GO" id="GO:0005524">
    <property type="term" value="F:ATP binding"/>
    <property type="evidence" value="ECO:0007669"/>
    <property type="project" value="UniProtKB-KW"/>
</dbReference>
<feature type="domain" description="ATPase AAA-type core" evidence="1">
    <location>
        <begin position="58"/>
        <end position="332"/>
    </location>
</feature>
<dbReference type="InterPro" id="IPR003959">
    <property type="entry name" value="ATPase_AAA_core"/>
</dbReference>
<name>A0A4S4G2F3_9ACTN</name>
<accession>A0A4S4G2F3</accession>
<dbReference type="Pfam" id="PF13304">
    <property type="entry name" value="AAA_21"/>
    <property type="match status" value="1"/>
</dbReference>
<evidence type="ECO:0000313" key="2">
    <source>
        <dbReference type="EMBL" id="THG36336.1"/>
    </source>
</evidence>
<keyword evidence="2" id="KW-0067">ATP-binding</keyword>
<evidence type="ECO:0000313" key="3">
    <source>
        <dbReference type="Proteomes" id="UP000308978"/>
    </source>
</evidence>
<proteinExistence type="predicted"/>
<dbReference type="PANTHER" id="PTHR40396">
    <property type="entry name" value="ATPASE-LIKE PROTEIN"/>
    <property type="match status" value="1"/>
</dbReference>
<dbReference type="AlphaFoldDB" id="A0A4S4G2F3"/>
<dbReference type="Gene3D" id="3.40.50.300">
    <property type="entry name" value="P-loop containing nucleotide triphosphate hydrolases"/>
    <property type="match status" value="1"/>
</dbReference>
<dbReference type="Proteomes" id="UP000308978">
    <property type="component" value="Unassembled WGS sequence"/>
</dbReference>
<dbReference type="InterPro" id="IPR027417">
    <property type="entry name" value="P-loop_NTPase"/>
</dbReference>
<dbReference type="GO" id="GO:0016887">
    <property type="term" value="F:ATP hydrolysis activity"/>
    <property type="evidence" value="ECO:0007669"/>
    <property type="project" value="InterPro"/>
</dbReference>
<comment type="caution">
    <text evidence="2">The sequence shown here is derived from an EMBL/GenBank/DDBJ whole genome shotgun (WGS) entry which is preliminary data.</text>
</comment>
<reference evidence="2 3" key="1">
    <citation type="submission" date="2019-04" db="EMBL/GenBank/DDBJ databases">
        <title>Microbes associate with the intestines of laboratory mice.</title>
        <authorList>
            <person name="Navarre W."/>
            <person name="Wong E."/>
            <person name="Huang K.C."/>
            <person name="Tropini C."/>
            <person name="Ng K."/>
            <person name="Yu B."/>
        </authorList>
    </citation>
    <scope>NUCLEOTIDE SEQUENCE [LARGE SCALE GENOMIC DNA]</scope>
    <source>
        <strain evidence="2 3">NM80_B27</strain>
    </source>
</reference>
<evidence type="ECO:0000259" key="1">
    <source>
        <dbReference type="Pfam" id="PF13304"/>
    </source>
</evidence>
<dbReference type="SUPFAM" id="SSF52540">
    <property type="entry name" value="P-loop containing nucleoside triphosphate hydrolases"/>
    <property type="match status" value="1"/>
</dbReference>
<dbReference type="EMBL" id="SSTJ01000017">
    <property type="protein sequence ID" value="THG36336.1"/>
    <property type="molecule type" value="Genomic_DNA"/>
</dbReference>
<protein>
    <submittedName>
        <fullName evidence="2">ATP-binding protein</fullName>
    </submittedName>
</protein>
<keyword evidence="2" id="KW-0547">Nucleotide-binding</keyword>